<dbReference type="AlphaFoldDB" id="A0A0E9UCW2"/>
<name>A0A0E9UCW2_ANGAN</name>
<reference evidence="1" key="1">
    <citation type="submission" date="2014-11" db="EMBL/GenBank/DDBJ databases">
        <authorList>
            <person name="Amaro Gonzalez C."/>
        </authorList>
    </citation>
    <scope>NUCLEOTIDE SEQUENCE</scope>
</reference>
<dbReference type="EMBL" id="GBXM01045000">
    <property type="protein sequence ID" value="JAH63577.1"/>
    <property type="molecule type" value="Transcribed_RNA"/>
</dbReference>
<organism evidence="1">
    <name type="scientific">Anguilla anguilla</name>
    <name type="common">European freshwater eel</name>
    <name type="synonym">Muraena anguilla</name>
    <dbReference type="NCBI Taxonomy" id="7936"/>
    <lineage>
        <taxon>Eukaryota</taxon>
        <taxon>Metazoa</taxon>
        <taxon>Chordata</taxon>
        <taxon>Craniata</taxon>
        <taxon>Vertebrata</taxon>
        <taxon>Euteleostomi</taxon>
        <taxon>Actinopterygii</taxon>
        <taxon>Neopterygii</taxon>
        <taxon>Teleostei</taxon>
        <taxon>Anguilliformes</taxon>
        <taxon>Anguillidae</taxon>
        <taxon>Anguilla</taxon>
    </lineage>
</organism>
<protein>
    <submittedName>
        <fullName evidence="1">Uncharacterized protein</fullName>
    </submittedName>
</protein>
<evidence type="ECO:0000313" key="1">
    <source>
        <dbReference type="EMBL" id="JAH63577.1"/>
    </source>
</evidence>
<accession>A0A0E9UCW2</accession>
<sequence>MYLVTVIQPATHLYSMSHSIIRAVYLLMC</sequence>
<reference evidence="1" key="2">
    <citation type="journal article" date="2015" name="Fish Shellfish Immunol.">
        <title>Early steps in the European eel (Anguilla anguilla)-Vibrio vulnificus interaction in the gills: Role of the RtxA13 toxin.</title>
        <authorList>
            <person name="Callol A."/>
            <person name="Pajuelo D."/>
            <person name="Ebbesson L."/>
            <person name="Teles M."/>
            <person name="MacKenzie S."/>
            <person name="Amaro C."/>
        </authorList>
    </citation>
    <scope>NUCLEOTIDE SEQUENCE</scope>
</reference>
<proteinExistence type="predicted"/>